<comment type="caution">
    <text evidence="3">The sequence shown here is derived from an EMBL/GenBank/DDBJ whole genome shotgun (WGS) entry which is preliminary data.</text>
</comment>
<feature type="domain" description="OmpA-like" evidence="2">
    <location>
        <begin position="263"/>
        <end position="379"/>
    </location>
</feature>
<dbReference type="SUPFAM" id="SSF103088">
    <property type="entry name" value="OmpA-like"/>
    <property type="match status" value="1"/>
</dbReference>
<dbReference type="PROSITE" id="PS51123">
    <property type="entry name" value="OMPA_2"/>
    <property type="match status" value="1"/>
</dbReference>
<accession>A0ABN1MNL6</accession>
<dbReference type="PANTHER" id="PTHR30329">
    <property type="entry name" value="STATOR ELEMENT OF FLAGELLAR MOTOR COMPLEX"/>
    <property type="match status" value="1"/>
</dbReference>
<dbReference type="PANTHER" id="PTHR30329:SF21">
    <property type="entry name" value="LIPOPROTEIN YIAD-RELATED"/>
    <property type="match status" value="1"/>
</dbReference>
<dbReference type="EMBL" id="BAAAFH010000003">
    <property type="protein sequence ID" value="GAA0874534.1"/>
    <property type="molecule type" value="Genomic_DNA"/>
</dbReference>
<dbReference type="InterPro" id="IPR006665">
    <property type="entry name" value="OmpA-like"/>
</dbReference>
<sequence>MAVFFGIVSSFAQEELPVVNISQGTAKWKLTPKRGDDFLSNYKVFASNPETNSAWFLYIAPFDGEFNMSVDPGNENSISFALFNVAGGEYSKDIYNGKAEIIRVMAHPKPGITGLSKGDEIDSGNRLYPVQLKQGQEVLIYLNTQNLSLRSVMINIWQLSDAREKEDIVLDKKVIDLRRDDFMNQLHLVVKDAETGLPLIASVNISGMKGISNYYVASDLFFDIDRSRTISVKCDKEGYFFFYKDFEVLDDVDNEIVVLLEPLSTGKKLGLPEIQFEMGTSNPTPNAYQIMNRLAEFLLSNPEIRIEIGGHVNETGDNSFAARKISEARAKRVYNFLIEKGVEKQRLEYKGYGNTEMIYPMPKNHHEEQANRRVEITIL</sequence>
<reference evidence="3 4" key="1">
    <citation type="journal article" date="2019" name="Int. J. Syst. Evol. Microbiol.">
        <title>The Global Catalogue of Microorganisms (GCM) 10K type strain sequencing project: providing services to taxonomists for standard genome sequencing and annotation.</title>
        <authorList>
            <consortium name="The Broad Institute Genomics Platform"/>
            <consortium name="The Broad Institute Genome Sequencing Center for Infectious Disease"/>
            <person name="Wu L."/>
            <person name="Ma J."/>
        </authorList>
    </citation>
    <scope>NUCLEOTIDE SEQUENCE [LARGE SCALE GENOMIC DNA]</scope>
    <source>
        <strain evidence="3 4">JCM 16083</strain>
    </source>
</reference>
<dbReference type="InterPro" id="IPR036737">
    <property type="entry name" value="OmpA-like_sf"/>
</dbReference>
<evidence type="ECO:0000256" key="1">
    <source>
        <dbReference type="PROSITE-ProRule" id="PRU00473"/>
    </source>
</evidence>
<name>A0ABN1MNL6_9FLAO</name>
<dbReference type="InterPro" id="IPR050330">
    <property type="entry name" value="Bact_OuterMem_StrucFunc"/>
</dbReference>
<keyword evidence="4" id="KW-1185">Reference proteome</keyword>
<evidence type="ECO:0000313" key="4">
    <source>
        <dbReference type="Proteomes" id="UP001501126"/>
    </source>
</evidence>
<dbReference type="Gene3D" id="3.30.1330.60">
    <property type="entry name" value="OmpA-like domain"/>
    <property type="match status" value="1"/>
</dbReference>
<keyword evidence="1" id="KW-0472">Membrane</keyword>
<dbReference type="Proteomes" id="UP001501126">
    <property type="component" value="Unassembled WGS sequence"/>
</dbReference>
<dbReference type="CDD" id="cd07185">
    <property type="entry name" value="OmpA_C-like"/>
    <property type="match status" value="1"/>
</dbReference>
<dbReference type="Pfam" id="PF00691">
    <property type="entry name" value="OmpA"/>
    <property type="match status" value="1"/>
</dbReference>
<protein>
    <recommendedName>
        <fullName evidence="2">OmpA-like domain-containing protein</fullName>
    </recommendedName>
</protein>
<proteinExistence type="predicted"/>
<evidence type="ECO:0000313" key="3">
    <source>
        <dbReference type="EMBL" id="GAA0874534.1"/>
    </source>
</evidence>
<evidence type="ECO:0000259" key="2">
    <source>
        <dbReference type="PROSITE" id="PS51123"/>
    </source>
</evidence>
<gene>
    <name evidence="3" type="ORF">GCM10009118_09420</name>
</gene>
<organism evidence="3 4">
    <name type="scientific">Wandonia haliotis</name>
    <dbReference type="NCBI Taxonomy" id="574963"/>
    <lineage>
        <taxon>Bacteria</taxon>
        <taxon>Pseudomonadati</taxon>
        <taxon>Bacteroidota</taxon>
        <taxon>Flavobacteriia</taxon>
        <taxon>Flavobacteriales</taxon>
        <taxon>Crocinitomicaceae</taxon>
        <taxon>Wandonia</taxon>
    </lineage>
</organism>